<evidence type="ECO:0000256" key="2">
    <source>
        <dbReference type="SAM" id="MobiDB-lite"/>
    </source>
</evidence>
<organism evidence="4 5">
    <name type="scientific">Cellulosimicrobium funkei</name>
    <dbReference type="NCBI Taxonomy" id="264251"/>
    <lineage>
        <taxon>Bacteria</taxon>
        <taxon>Bacillati</taxon>
        <taxon>Actinomycetota</taxon>
        <taxon>Actinomycetes</taxon>
        <taxon>Micrococcales</taxon>
        <taxon>Promicromonosporaceae</taxon>
        <taxon>Cellulosimicrobium</taxon>
    </lineage>
</organism>
<dbReference type="Pfam" id="PF02861">
    <property type="entry name" value="Clp_N"/>
    <property type="match status" value="2"/>
</dbReference>
<keyword evidence="5" id="KW-1185">Reference proteome</keyword>
<dbReference type="Gene3D" id="1.10.1780.10">
    <property type="entry name" value="Clp, N-terminal domain"/>
    <property type="match status" value="2"/>
</dbReference>
<protein>
    <recommendedName>
        <fullName evidence="3">Clp R domain-containing protein</fullName>
    </recommendedName>
</protein>
<keyword evidence="1" id="KW-0677">Repeat</keyword>
<dbReference type="STRING" id="264251.FB00_11950"/>
<feature type="region of interest" description="Disordered" evidence="2">
    <location>
        <begin position="97"/>
        <end position="123"/>
    </location>
</feature>
<sequence length="191" mass="20021">MFERFAADARETVVGAQEVARSRGDDAIDAVHLLLSLAGQDGSTGATALAAVGVTTDDLERHVDSASRHDTLDGPALAALGIDLDEIRARTDAAFGPGALDRARDDERRRGRRNRRSHIPFTPEAKKALELSLREAVHEGSRTIDSGHVLAAVARAKGSTAHRALVDALAEAGSDAAGLRAALAAPHRQAS</sequence>
<dbReference type="AlphaFoldDB" id="A0A0H2KM37"/>
<dbReference type="EMBL" id="JNBQ01000013">
    <property type="protein sequence ID" value="KLN34546.1"/>
    <property type="molecule type" value="Genomic_DNA"/>
</dbReference>
<evidence type="ECO:0000313" key="4">
    <source>
        <dbReference type="EMBL" id="KLN34546.1"/>
    </source>
</evidence>
<accession>A0A0H2KM37</accession>
<dbReference type="InterPro" id="IPR036628">
    <property type="entry name" value="Clp_N_dom_sf"/>
</dbReference>
<reference evidence="4 5" key="1">
    <citation type="submission" date="2014-05" db="EMBL/GenBank/DDBJ databases">
        <title>Cellulosimicrobium funkei U11 genome.</title>
        <authorList>
            <person name="Hu C."/>
            <person name="Gong Y."/>
            <person name="Wan W."/>
            <person name="Jiang M."/>
        </authorList>
    </citation>
    <scope>NUCLEOTIDE SEQUENCE [LARGE SCALE GENOMIC DNA]</scope>
    <source>
        <strain evidence="4 5">U11</strain>
    </source>
</reference>
<evidence type="ECO:0000256" key="1">
    <source>
        <dbReference type="PROSITE-ProRule" id="PRU01251"/>
    </source>
</evidence>
<dbReference type="SUPFAM" id="SSF81923">
    <property type="entry name" value="Double Clp-N motif"/>
    <property type="match status" value="2"/>
</dbReference>
<dbReference type="PROSITE" id="PS51903">
    <property type="entry name" value="CLP_R"/>
    <property type="match status" value="1"/>
</dbReference>
<dbReference type="InterPro" id="IPR004176">
    <property type="entry name" value="Clp_R_N"/>
</dbReference>
<evidence type="ECO:0000313" key="5">
    <source>
        <dbReference type="Proteomes" id="UP000035265"/>
    </source>
</evidence>
<dbReference type="PATRIC" id="fig|264251.5.peg.2430"/>
<proteinExistence type="predicted"/>
<dbReference type="RefSeq" id="WP_047233081.1">
    <property type="nucleotide sequence ID" value="NZ_JNBQ01000013.1"/>
</dbReference>
<dbReference type="Proteomes" id="UP000035265">
    <property type="component" value="Unassembled WGS sequence"/>
</dbReference>
<comment type="caution">
    <text evidence="4">The sequence shown here is derived from an EMBL/GenBank/DDBJ whole genome shotgun (WGS) entry which is preliminary data.</text>
</comment>
<feature type="domain" description="Clp R" evidence="3">
    <location>
        <begin position="2"/>
        <end position="189"/>
    </location>
</feature>
<name>A0A0H2KM37_9MICO</name>
<evidence type="ECO:0000259" key="3">
    <source>
        <dbReference type="PROSITE" id="PS51903"/>
    </source>
</evidence>
<gene>
    <name evidence="4" type="ORF">FB00_11950</name>
</gene>